<keyword evidence="3" id="KW-0808">Transferase</keyword>
<keyword evidence="2" id="KW-0328">Glycosyltransferase</keyword>
<dbReference type="InterPro" id="IPR001173">
    <property type="entry name" value="Glyco_trans_2-like"/>
</dbReference>
<dbReference type="Proteomes" id="UP000093309">
    <property type="component" value="Unassembled WGS sequence"/>
</dbReference>
<dbReference type="Gene3D" id="3.90.550.10">
    <property type="entry name" value="Spore Coat Polysaccharide Biosynthesis Protein SpsA, Chain A"/>
    <property type="match status" value="1"/>
</dbReference>
<evidence type="ECO:0000313" key="6">
    <source>
        <dbReference type="Proteomes" id="UP000093309"/>
    </source>
</evidence>
<dbReference type="Pfam" id="PF00535">
    <property type="entry name" value="Glycos_transf_2"/>
    <property type="match status" value="1"/>
</dbReference>
<evidence type="ECO:0000313" key="5">
    <source>
        <dbReference type="EMBL" id="OCT11047.1"/>
    </source>
</evidence>
<comment type="caution">
    <text evidence="5">The sequence shown here is derived from an EMBL/GenBank/DDBJ whole genome shotgun (WGS) entry which is preliminary data.</text>
</comment>
<name>A0A1C0ZSL1_9BACL</name>
<accession>A0A1C0ZSL1</accession>
<organism evidence="5 6">
    <name type="scientific">Paenibacillus pectinilyticus</name>
    <dbReference type="NCBI Taxonomy" id="512399"/>
    <lineage>
        <taxon>Bacteria</taxon>
        <taxon>Bacillati</taxon>
        <taxon>Bacillota</taxon>
        <taxon>Bacilli</taxon>
        <taxon>Bacillales</taxon>
        <taxon>Paenibacillaceae</taxon>
        <taxon>Paenibacillus</taxon>
    </lineage>
</organism>
<dbReference type="RefSeq" id="WP_065857728.1">
    <property type="nucleotide sequence ID" value="NZ_LYPC01000028.1"/>
</dbReference>
<dbReference type="PANTHER" id="PTHR22916">
    <property type="entry name" value="GLYCOSYLTRANSFERASE"/>
    <property type="match status" value="1"/>
</dbReference>
<comment type="similarity">
    <text evidence="1">Belongs to the glycosyltransferase 2 family.</text>
</comment>
<evidence type="ECO:0000256" key="1">
    <source>
        <dbReference type="ARBA" id="ARBA00006739"/>
    </source>
</evidence>
<gene>
    <name evidence="5" type="ORF">A8709_04920</name>
</gene>
<dbReference type="PANTHER" id="PTHR22916:SF51">
    <property type="entry name" value="GLYCOSYLTRANSFERASE EPSH-RELATED"/>
    <property type="match status" value="1"/>
</dbReference>
<reference evidence="6" key="1">
    <citation type="submission" date="2016-05" db="EMBL/GenBank/DDBJ databases">
        <title>Paenibacillus oryzae. sp. nov., isolated from the rice root.</title>
        <authorList>
            <person name="Zhang J."/>
            <person name="Zhang X."/>
        </authorList>
    </citation>
    <scope>NUCLEOTIDE SEQUENCE [LARGE SCALE GENOMIC DNA]</scope>
    <source>
        <strain evidence="6">KCTC13222</strain>
    </source>
</reference>
<keyword evidence="6" id="KW-1185">Reference proteome</keyword>
<dbReference type="AlphaFoldDB" id="A0A1C0ZSL1"/>
<dbReference type="STRING" id="512399.A8709_04920"/>
<proteinExistence type="inferred from homology"/>
<dbReference type="GO" id="GO:0016757">
    <property type="term" value="F:glycosyltransferase activity"/>
    <property type="evidence" value="ECO:0007669"/>
    <property type="project" value="UniProtKB-KW"/>
</dbReference>
<feature type="domain" description="Glycosyltransferase 2-like" evidence="4">
    <location>
        <begin position="6"/>
        <end position="144"/>
    </location>
</feature>
<evidence type="ECO:0000256" key="2">
    <source>
        <dbReference type="ARBA" id="ARBA00022676"/>
    </source>
</evidence>
<evidence type="ECO:0000256" key="3">
    <source>
        <dbReference type="ARBA" id="ARBA00022679"/>
    </source>
</evidence>
<evidence type="ECO:0000259" key="4">
    <source>
        <dbReference type="Pfam" id="PF00535"/>
    </source>
</evidence>
<protein>
    <recommendedName>
        <fullName evidence="4">Glycosyltransferase 2-like domain-containing protein</fullName>
    </recommendedName>
</protein>
<sequence>MKPKISIIVPVYNVETHLSKCIDSILAQTFTDFELILINDGSPDNCGVICDEYAQRDARVKAIHKENGGVSSARNSGIEMAQGEYIGFIDSDDDIHPDMYNCLIEYALKYTADMIVCPFQVIDEVRNQISITSIWDQAHCVVDNKIIENHIIPAILMRNYYSLLSCYNKLYKRSCFENIANRFNPNMHFGEDARLNLTLLTQINKLVFTDRPLYNYYIRKENSLSQKFRENMFDYIQDNKNFGIYLCEKYKLDDYMNHILQDYISAATNYMQSVVHSPLSLQKKHKILSNIMNDRDFQKHIAYYECPSVYYKFLKRICVNKNEKLFVQFEKTKTRVQSYLEKVKAQ</sequence>
<dbReference type="InterPro" id="IPR029044">
    <property type="entry name" value="Nucleotide-diphossugar_trans"/>
</dbReference>
<dbReference type="SUPFAM" id="SSF53448">
    <property type="entry name" value="Nucleotide-diphospho-sugar transferases"/>
    <property type="match status" value="1"/>
</dbReference>
<dbReference type="EMBL" id="LYPC01000028">
    <property type="protein sequence ID" value="OCT11047.1"/>
    <property type="molecule type" value="Genomic_DNA"/>
</dbReference>
<dbReference type="OrthoDB" id="396512at2"/>